<sequence length="77" mass="8132">GHVRASSLAGGGTEGPVAGQYYFDGHVVTLLLDSGEVVYGHAGWFPGAGSSGLDHKAVVNINGWVYTSYCRDEWDNC</sequence>
<accession>A0A356W9F9</accession>
<name>A0A356W9F9_9PROT</name>
<dbReference type="Proteomes" id="UP000263957">
    <property type="component" value="Unassembled WGS sequence"/>
</dbReference>
<feature type="non-terminal residue" evidence="1">
    <location>
        <position position="1"/>
    </location>
</feature>
<dbReference type="AlphaFoldDB" id="A0A356W9F9"/>
<dbReference type="EMBL" id="DOGS01000232">
    <property type="protein sequence ID" value="HBQ49506.1"/>
    <property type="molecule type" value="Genomic_DNA"/>
</dbReference>
<evidence type="ECO:0000313" key="1">
    <source>
        <dbReference type="EMBL" id="HBQ49506.1"/>
    </source>
</evidence>
<reference evidence="1 2" key="1">
    <citation type="journal article" date="2018" name="Nat. Biotechnol.">
        <title>A standardized bacterial taxonomy based on genome phylogeny substantially revises the tree of life.</title>
        <authorList>
            <person name="Parks D.H."/>
            <person name="Chuvochina M."/>
            <person name="Waite D.W."/>
            <person name="Rinke C."/>
            <person name="Skarshewski A."/>
            <person name="Chaumeil P.A."/>
            <person name="Hugenholtz P."/>
        </authorList>
    </citation>
    <scope>NUCLEOTIDE SEQUENCE [LARGE SCALE GENOMIC DNA]</scope>
    <source>
        <strain evidence="1">UBA10378</strain>
    </source>
</reference>
<comment type="caution">
    <text evidence="1">The sequence shown here is derived from an EMBL/GenBank/DDBJ whole genome shotgun (WGS) entry which is preliminary data.</text>
</comment>
<organism evidence="1 2">
    <name type="scientific">Hyphomonas atlantica</name>
    <dbReference type="NCBI Taxonomy" id="1280948"/>
    <lineage>
        <taxon>Bacteria</taxon>
        <taxon>Pseudomonadati</taxon>
        <taxon>Pseudomonadota</taxon>
        <taxon>Alphaproteobacteria</taxon>
        <taxon>Hyphomonadales</taxon>
        <taxon>Hyphomonadaceae</taxon>
        <taxon>Hyphomonas</taxon>
    </lineage>
</organism>
<proteinExistence type="predicted"/>
<gene>
    <name evidence="1" type="ORF">DD728_11610</name>
</gene>
<evidence type="ECO:0000313" key="2">
    <source>
        <dbReference type="Proteomes" id="UP000263957"/>
    </source>
</evidence>
<protein>
    <submittedName>
        <fullName evidence="1">Uncharacterized protein</fullName>
    </submittedName>
</protein>